<dbReference type="Pfam" id="PF11033">
    <property type="entry name" value="ComJ"/>
    <property type="match status" value="1"/>
</dbReference>
<dbReference type="InterPro" id="IPR038691">
    <property type="entry name" value="ComJ_sf"/>
</dbReference>
<protein>
    <submittedName>
        <fullName evidence="1">Competence protein ComJ</fullName>
    </submittedName>
</protein>
<proteinExistence type="predicted"/>
<sequence length="157" mass="17819">MANLTVQVYLSYSQICVFLSSLTEPFNDWSDRNFSQGFAWRDGSVSFRALVEEGEHRINLFINEPLVELKPNVIRAIRVPFESINGNIEIASISDSTSLEISPGKYALQVEFLSFKEDQVPEINIRFNKGETNFLILKADDEIEKEGKLDLKAIQAT</sequence>
<reference evidence="1" key="2">
    <citation type="submission" date="2022-11" db="EMBL/GenBank/DDBJ databases">
        <title>Prophages regulate Shewanella fidelis motility and biofilm formation: implications for gut colonization dynamics in Ciona robusta.</title>
        <authorList>
            <person name="Natarajan O."/>
            <person name="Gibboney S.L."/>
            <person name="Young M.N."/>
            <person name="Lim S.J."/>
            <person name="Pluta N."/>
            <person name="Atkinson C.G.F."/>
            <person name="Leigh B.A."/>
            <person name="Liberti A."/>
            <person name="Kees E."/>
            <person name="Breitbart M."/>
            <person name="Gralnick J."/>
            <person name="Dishaw L.J."/>
        </authorList>
    </citation>
    <scope>NUCLEOTIDE SEQUENCE</scope>
    <source>
        <strain evidence="1">3313</strain>
    </source>
</reference>
<dbReference type="AlphaFoldDB" id="A0AAW8NIK6"/>
<reference evidence="2 4" key="1">
    <citation type="journal article" date="2022" name="bioRxiv">
        <title>Prophages regulate Shewanella fidelis 3313 motility and biofilm formation: implications for gut colonization dynamics in Ciona robusta.</title>
        <authorList>
            <person name="Natarajan O."/>
            <person name="Gibboney S.L."/>
            <person name="Young M.N."/>
            <person name="Lim S.J."/>
            <person name="Pluta N."/>
            <person name="Atkinson C.G."/>
            <person name="Leigh B.A."/>
            <person name="Liberti A."/>
            <person name="Kees E.D."/>
            <person name="Breitbart M."/>
            <person name="Gralnick J.A."/>
            <person name="Dishaw L.J."/>
        </authorList>
    </citation>
    <scope>NUCLEOTIDE SEQUENCE [LARGE SCALE GENOMIC DNA]</scope>
    <source>
        <strain evidence="2 4">JG4066</strain>
    </source>
</reference>
<organism evidence="1 3">
    <name type="scientific">Shewanella fidelis</name>
    <dbReference type="NCBI Taxonomy" id="173509"/>
    <lineage>
        <taxon>Bacteria</taxon>
        <taxon>Pseudomonadati</taxon>
        <taxon>Pseudomonadota</taxon>
        <taxon>Gammaproteobacteria</taxon>
        <taxon>Alteromonadales</taxon>
        <taxon>Shewanellaceae</taxon>
        <taxon>Shewanella</taxon>
    </lineage>
</organism>
<dbReference type="RefSeq" id="WP_310653887.1">
    <property type="nucleotide sequence ID" value="NZ_JAPMLA010000005.1"/>
</dbReference>
<gene>
    <name evidence="1" type="primary">comJ</name>
    <name evidence="1" type="ORF">OS133_02485</name>
    <name evidence="2" type="ORF">OS134_11295</name>
</gene>
<evidence type="ECO:0000313" key="2">
    <source>
        <dbReference type="EMBL" id="MDW4824644.1"/>
    </source>
</evidence>
<name>A0AAW8NIK6_9GAMM</name>
<accession>A0AAW8NIK6</accession>
<evidence type="ECO:0000313" key="3">
    <source>
        <dbReference type="Proteomes" id="UP001259340"/>
    </source>
</evidence>
<evidence type="ECO:0000313" key="1">
    <source>
        <dbReference type="EMBL" id="MDR8522565.1"/>
    </source>
</evidence>
<dbReference type="Proteomes" id="UP001259340">
    <property type="component" value="Unassembled WGS sequence"/>
</dbReference>
<evidence type="ECO:0000313" key="4">
    <source>
        <dbReference type="Proteomes" id="UP001271263"/>
    </source>
</evidence>
<keyword evidence="4" id="KW-1185">Reference proteome</keyword>
<dbReference type="EMBL" id="JAPMLD010000004">
    <property type="protein sequence ID" value="MDW4824644.1"/>
    <property type="molecule type" value="Genomic_DNA"/>
</dbReference>
<comment type="caution">
    <text evidence="1">The sequence shown here is derived from an EMBL/GenBank/DDBJ whole genome shotgun (WGS) entry which is preliminary data.</text>
</comment>
<dbReference type="InterPro" id="IPR020354">
    <property type="entry name" value="Competence_nuclease_inhibitor"/>
</dbReference>
<dbReference type="Gene3D" id="2.60.34.30">
    <property type="entry name" value="Competence, DNA-entry nuclease inhibitor, ComJ"/>
    <property type="match status" value="1"/>
</dbReference>
<dbReference type="EMBL" id="JAPMLE010000001">
    <property type="protein sequence ID" value="MDR8522565.1"/>
    <property type="molecule type" value="Genomic_DNA"/>
</dbReference>
<dbReference type="Proteomes" id="UP001271263">
    <property type="component" value="Unassembled WGS sequence"/>
</dbReference>